<keyword evidence="2 5" id="KW-0812">Transmembrane</keyword>
<keyword evidence="4 5" id="KW-0472">Membrane</keyword>
<dbReference type="GO" id="GO:0004252">
    <property type="term" value="F:serine-type endopeptidase activity"/>
    <property type="evidence" value="ECO:0007669"/>
    <property type="project" value="InterPro"/>
</dbReference>
<dbReference type="EMBL" id="UINC01011707">
    <property type="protein sequence ID" value="SVA51494.1"/>
    <property type="molecule type" value="Genomic_DNA"/>
</dbReference>
<gene>
    <name evidence="7" type="ORF">METZ01_LOCUS104348</name>
</gene>
<dbReference type="InterPro" id="IPR022764">
    <property type="entry name" value="Peptidase_S54_rhomboid_dom"/>
</dbReference>
<proteinExistence type="predicted"/>
<name>A0A381WG92_9ZZZZ</name>
<evidence type="ECO:0000256" key="5">
    <source>
        <dbReference type="SAM" id="Phobius"/>
    </source>
</evidence>
<dbReference type="InterPro" id="IPR035952">
    <property type="entry name" value="Rhomboid-like_sf"/>
</dbReference>
<sequence>MFPIRDDNPHFLVPYATYCIIFLNVISWIFFQGMGTEPALSSSVCRLGLIPGELLQTVPAGTRFQVGPNSVCVLGSVSGWHTVITSMFMHGGWFHIAGNMWFLWIFGNNVEDSMGSIRFVVFYLLCGLLAAGLQTATNPESAIAMVGASGAIGGVMGAYILLYPRVHVHMLIFFGFFVTTIAVPAVLMLGYWLVLQLIGGFGAVGSQEGGVAFWAHIGGFLGGAALIFLFRNPRLLEKHPYYGWSRRRLPTRSWKKIKRYQ</sequence>
<evidence type="ECO:0000256" key="2">
    <source>
        <dbReference type="ARBA" id="ARBA00022692"/>
    </source>
</evidence>
<evidence type="ECO:0000259" key="6">
    <source>
        <dbReference type="Pfam" id="PF01694"/>
    </source>
</evidence>
<evidence type="ECO:0000256" key="3">
    <source>
        <dbReference type="ARBA" id="ARBA00022989"/>
    </source>
</evidence>
<evidence type="ECO:0000256" key="1">
    <source>
        <dbReference type="ARBA" id="ARBA00004141"/>
    </source>
</evidence>
<keyword evidence="3 5" id="KW-1133">Transmembrane helix</keyword>
<protein>
    <recommendedName>
        <fullName evidence="6">Peptidase S54 rhomboid domain-containing protein</fullName>
    </recommendedName>
</protein>
<reference evidence="7" key="1">
    <citation type="submission" date="2018-05" db="EMBL/GenBank/DDBJ databases">
        <authorList>
            <person name="Lanie J.A."/>
            <person name="Ng W.-L."/>
            <person name="Kazmierczak K.M."/>
            <person name="Andrzejewski T.M."/>
            <person name="Davidsen T.M."/>
            <person name="Wayne K.J."/>
            <person name="Tettelin H."/>
            <person name="Glass J.I."/>
            <person name="Rusch D."/>
            <person name="Podicherti R."/>
            <person name="Tsui H.-C.T."/>
            <person name="Winkler M.E."/>
        </authorList>
    </citation>
    <scope>NUCLEOTIDE SEQUENCE</scope>
</reference>
<dbReference type="SUPFAM" id="SSF144091">
    <property type="entry name" value="Rhomboid-like"/>
    <property type="match status" value="1"/>
</dbReference>
<dbReference type="PANTHER" id="PTHR43731">
    <property type="entry name" value="RHOMBOID PROTEASE"/>
    <property type="match status" value="1"/>
</dbReference>
<dbReference type="AlphaFoldDB" id="A0A381WG92"/>
<feature type="domain" description="Peptidase S54 rhomboid" evidence="6">
    <location>
        <begin position="80"/>
        <end position="231"/>
    </location>
</feature>
<dbReference type="FunFam" id="1.20.1540.10:FF:000027">
    <property type="entry name" value="Rhomboid family intramembrane serine protease"/>
    <property type="match status" value="1"/>
</dbReference>
<feature type="transmembrane region" description="Helical" evidence="5">
    <location>
        <begin position="142"/>
        <end position="163"/>
    </location>
</feature>
<feature type="transmembrane region" description="Helical" evidence="5">
    <location>
        <begin position="213"/>
        <end position="230"/>
    </location>
</feature>
<evidence type="ECO:0000313" key="7">
    <source>
        <dbReference type="EMBL" id="SVA51494.1"/>
    </source>
</evidence>
<dbReference type="GO" id="GO:0016020">
    <property type="term" value="C:membrane"/>
    <property type="evidence" value="ECO:0007669"/>
    <property type="project" value="UniProtKB-SubCell"/>
</dbReference>
<accession>A0A381WG92</accession>
<organism evidence="7">
    <name type="scientific">marine metagenome</name>
    <dbReference type="NCBI Taxonomy" id="408172"/>
    <lineage>
        <taxon>unclassified sequences</taxon>
        <taxon>metagenomes</taxon>
        <taxon>ecological metagenomes</taxon>
    </lineage>
</organism>
<feature type="transmembrane region" description="Helical" evidence="5">
    <location>
        <begin position="87"/>
        <end position="107"/>
    </location>
</feature>
<dbReference type="PANTHER" id="PTHR43731:SF26">
    <property type="entry name" value="RHOMBOID-LIKE PROTEIN 10, CHLOROPLASTIC"/>
    <property type="match status" value="1"/>
</dbReference>
<feature type="transmembrane region" description="Helical" evidence="5">
    <location>
        <begin position="170"/>
        <end position="193"/>
    </location>
</feature>
<dbReference type="Pfam" id="PF01694">
    <property type="entry name" value="Rhomboid"/>
    <property type="match status" value="1"/>
</dbReference>
<dbReference type="Gene3D" id="1.20.1540.10">
    <property type="entry name" value="Rhomboid-like"/>
    <property type="match status" value="1"/>
</dbReference>
<feature type="transmembrane region" description="Helical" evidence="5">
    <location>
        <begin position="119"/>
        <end position="136"/>
    </location>
</feature>
<evidence type="ECO:0000256" key="4">
    <source>
        <dbReference type="ARBA" id="ARBA00023136"/>
    </source>
</evidence>
<dbReference type="InterPro" id="IPR050925">
    <property type="entry name" value="Rhomboid_protease_S54"/>
</dbReference>
<comment type="subcellular location">
    <subcellularLocation>
        <location evidence="1">Membrane</location>
        <topology evidence="1">Multi-pass membrane protein</topology>
    </subcellularLocation>
</comment>
<feature type="transmembrane region" description="Helical" evidence="5">
    <location>
        <begin position="12"/>
        <end position="31"/>
    </location>
</feature>